<proteinExistence type="predicted"/>
<name>A0A0A9B5R2_ARUDO</name>
<dbReference type="AlphaFoldDB" id="A0A0A9B5R2"/>
<reference evidence="1" key="2">
    <citation type="journal article" date="2015" name="Data Brief">
        <title>Shoot transcriptome of the giant reed, Arundo donax.</title>
        <authorList>
            <person name="Barrero R.A."/>
            <person name="Guerrero F.D."/>
            <person name="Moolhuijzen P."/>
            <person name="Goolsby J.A."/>
            <person name="Tidwell J."/>
            <person name="Bellgard S.E."/>
            <person name="Bellgard M.I."/>
        </authorList>
    </citation>
    <scope>NUCLEOTIDE SEQUENCE</scope>
    <source>
        <tissue evidence="1">Shoot tissue taken approximately 20 cm above the soil surface</tissue>
    </source>
</reference>
<evidence type="ECO:0000313" key="1">
    <source>
        <dbReference type="EMBL" id="JAD58686.1"/>
    </source>
</evidence>
<sequence length="40" mass="4602">MDNNCTEKPFTSILGSYSSFRGLLSPYQLATWTEDFIVRL</sequence>
<organism evidence="1">
    <name type="scientific">Arundo donax</name>
    <name type="common">Giant reed</name>
    <name type="synonym">Donax arundinaceus</name>
    <dbReference type="NCBI Taxonomy" id="35708"/>
    <lineage>
        <taxon>Eukaryota</taxon>
        <taxon>Viridiplantae</taxon>
        <taxon>Streptophyta</taxon>
        <taxon>Embryophyta</taxon>
        <taxon>Tracheophyta</taxon>
        <taxon>Spermatophyta</taxon>
        <taxon>Magnoliopsida</taxon>
        <taxon>Liliopsida</taxon>
        <taxon>Poales</taxon>
        <taxon>Poaceae</taxon>
        <taxon>PACMAD clade</taxon>
        <taxon>Arundinoideae</taxon>
        <taxon>Arundineae</taxon>
        <taxon>Arundo</taxon>
    </lineage>
</organism>
<accession>A0A0A9B5R2</accession>
<protein>
    <submittedName>
        <fullName evidence="1">Uncharacterized protein</fullName>
    </submittedName>
</protein>
<dbReference type="EMBL" id="GBRH01239209">
    <property type="protein sequence ID" value="JAD58686.1"/>
    <property type="molecule type" value="Transcribed_RNA"/>
</dbReference>
<reference evidence="1" key="1">
    <citation type="submission" date="2014-09" db="EMBL/GenBank/DDBJ databases">
        <authorList>
            <person name="Magalhaes I.L.F."/>
            <person name="Oliveira U."/>
            <person name="Santos F.R."/>
            <person name="Vidigal T.H.D.A."/>
            <person name="Brescovit A.D."/>
            <person name="Santos A.J."/>
        </authorList>
    </citation>
    <scope>NUCLEOTIDE SEQUENCE</scope>
    <source>
        <tissue evidence="1">Shoot tissue taken approximately 20 cm above the soil surface</tissue>
    </source>
</reference>